<feature type="transmembrane region" description="Helical" evidence="1">
    <location>
        <begin position="123"/>
        <end position="148"/>
    </location>
</feature>
<sequence>MGMLLCLAIVLSFVEGMIPPLPALPPGVKLGLSNIVVIYCLFFLDGKSACCVAVLKSLFVLLTRGISAGFLSIFGGLLSVAVMLIAIRSKKLSYLILSIFGAVSHNIGQIIAASILFKSATVFYYLPVLIVSGVLMGTLTAALMKALLPALKRIAGKRE</sequence>
<feature type="transmembrane region" description="Helical" evidence="1">
    <location>
        <begin position="66"/>
        <end position="87"/>
    </location>
</feature>
<dbReference type="InterPro" id="IPR010898">
    <property type="entry name" value="Hpre_diP_synth_I"/>
</dbReference>
<name>A0A926I6H2_9FIRM</name>
<keyword evidence="1" id="KW-0472">Membrane</keyword>
<dbReference type="EMBL" id="JACRSV010000001">
    <property type="protein sequence ID" value="MBC8558797.1"/>
    <property type="molecule type" value="Genomic_DNA"/>
</dbReference>
<dbReference type="PIRSF" id="PIRSF027391">
    <property type="entry name" value="Hpre_diP_synt_I"/>
    <property type="match status" value="1"/>
</dbReference>
<dbReference type="Gene3D" id="1.10.1760.20">
    <property type="match status" value="1"/>
</dbReference>
<dbReference type="Pfam" id="PF07456">
    <property type="entry name" value="Hpre_diP_synt_I"/>
    <property type="match status" value="1"/>
</dbReference>
<proteinExistence type="predicted"/>
<reference evidence="2" key="1">
    <citation type="submission" date="2020-08" db="EMBL/GenBank/DDBJ databases">
        <title>Genome public.</title>
        <authorList>
            <person name="Liu C."/>
            <person name="Sun Q."/>
        </authorList>
    </citation>
    <scope>NUCLEOTIDE SEQUENCE</scope>
    <source>
        <strain evidence="2">NSJ-33</strain>
    </source>
</reference>
<comment type="caution">
    <text evidence="2">The sequence shown here is derived from an EMBL/GenBank/DDBJ whole genome shotgun (WGS) entry which is preliminary data.</text>
</comment>
<dbReference type="AlphaFoldDB" id="A0A926I6H2"/>
<evidence type="ECO:0000313" key="2">
    <source>
        <dbReference type="EMBL" id="MBC8558797.1"/>
    </source>
</evidence>
<accession>A0A926I6H2</accession>
<keyword evidence="1" id="KW-0812">Transmembrane</keyword>
<feature type="transmembrane region" description="Helical" evidence="1">
    <location>
        <begin position="94"/>
        <end position="117"/>
    </location>
</feature>
<evidence type="ECO:0000313" key="3">
    <source>
        <dbReference type="Proteomes" id="UP000610760"/>
    </source>
</evidence>
<keyword evidence="3" id="KW-1185">Reference proteome</keyword>
<evidence type="ECO:0000256" key="1">
    <source>
        <dbReference type="SAM" id="Phobius"/>
    </source>
</evidence>
<dbReference type="InterPro" id="IPR014535">
    <property type="entry name" value="Hpre_diP_synt_I"/>
</dbReference>
<organism evidence="2 3">
    <name type="scientific">Fumia xinanensis</name>
    <dbReference type="NCBI Taxonomy" id="2763659"/>
    <lineage>
        <taxon>Bacteria</taxon>
        <taxon>Bacillati</taxon>
        <taxon>Bacillota</taxon>
        <taxon>Clostridia</taxon>
        <taxon>Eubacteriales</taxon>
        <taxon>Oscillospiraceae</taxon>
        <taxon>Fumia</taxon>
    </lineage>
</organism>
<keyword evidence="1" id="KW-1133">Transmembrane helix</keyword>
<protein>
    <submittedName>
        <fullName evidence="2">Gx transporter family protein</fullName>
    </submittedName>
</protein>
<dbReference type="Proteomes" id="UP000610760">
    <property type="component" value="Unassembled WGS sequence"/>
</dbReference>
<gene>
    <name evidence="2" type="ORF">H8710_01810</name>
</gene>